<proteinExistence type="predicted"/>
<gene>
    <name evidence="2" type="ORF">SBRY_140048</name>
</gene>
<dbReference type="EMBL" id="CAJVAX010000006">
    <property type="protein sequence ID" value="CAG7621150.1"/>
    <property type="molecule type" value="Genomic_DNA"/>
</dbReference>
<comment type="caution">
    <text evidence="2">The sequence shown here is derived from an EMBL/GenBank/DDBJ whole genome shotgun (WGS) entry which is preliminary data.</text>
</comment>
<name>A0A9W4E5H7_9ACTN</name>
<dbReference type="RefSeq" id="WP_205047114.1">
    <property type="nucleotide sequence ID" value="NZ_CAJVAX010000006.1"/>
</dbReference>
<feature type="region of interest" description="Disordered" evidence="1">
    <location>
        <begin position="85"/>
        <end position="104"/>
    </location>
</feature>
<evidence type="ECO:0000256" key="1">
    <source>
        <dbReference type="SAM" id="MobiDB-lite"/>
    </source>
</evidence>
<accession>A0A9W4E5H7</accession>
<evidence type="ECO:0000313" key="2">
    <source>
        <dbReference type="EMBL" id="CAG7621150.1"/>
    </source>
</evidence>
<evidence type="ECO:0000313" key="3">
    <source>
        <dbReference type="Proteomes" id="UP001153328"/>
    </source>
</evidence>
<keyword evidence="3" id="KW-1185">Reference proteome</keyword>
<sequence>MLTAQQEQQRQRLIRRQRRSNRLLPPVVRRLVAGRDPQPPWLPRRLAAVVAWDLDPDAGVAVVRVVWRPGSAQSETFDGVVERTPAGTWQETGGGGIDDAGVPGPRRSLGRDGQIGVIEVLTSNGLLSRAAMTSRPGRVHEAPWVGTTELRVAAEASHLLVGDRRVAVPPHGTVLLAWTSPPAAVARRPVIRAMASDGTEVSRLEPHDSLDAHTLRLLDIPS</sequence>
<organism evidence="2 3">
    <name type="scientific">Actinacidiphila bryophytorum</name>
    <dbReference type="NCBI Taxonomy" id="1436133"/>
    <lineage>
        <taxon>Bacteria</taxon>
        <taxon>Bacillati</taxon>
        <taxon>Actinomycetota</taxon>
        <taxon>Actinomycetes</taxon>
        <taxon>Kitasatosporales</taxon>
        <taxon>Streptomycetaceae</taxon>
        <taxon>Actinacidiphila</taxon>
    </lineage>
</organism>
<protein>
    <submittedName>
        <fullName evidence="2">Uncharacterized protein</fullName>
    </submittedName>
</protein>
<dbReference type="Proteomes" id="UP001153328">
    <property type="component" value="Unassembled WGS sequence"/>
</dbReference>
<dbReference type="AlphaFoldDB" id="A0A9W4E5H7"/>
<reference evidence="2" key="1">
    <citation type="submission" date="2021-06" db="EMBL/GenBank/DDBJ databases">
        <authorList>
            <person name="Arsene-Ploetze F."/>
        </authorList>
    </citation>
    <scope>NUCLEOTIDE SEQUENCE</scope>
    <source>
        <strain evidence="2">SBRY1</strain>
    </source>
</reference>